<name>A0A6J4QRJ6_9ACTN</name>
<proteinExistence type="predicted"/>
<sequence>VALADRQDRGDARRGGSRLRPWLRLPGRRGCRM</sequence>
<dbReference type="EMBL" id="CADCVH010000033">
    <property type="protein sequence ID" value="CAA9452449.1"/>
    <property type="molecule type" value="Genomic_DNA"/>
</dbReference>
<reference evidence="1" key="1">
    <citation type="submission" date="2020-02" db="EMBL/GenBank/DDBJ databases">
        <authorList>
            <person name="Meier V. D."/>
        </authorList>
    </citation>
    <scope>NUCLEOTIDE SEQUENCE</scope>
    <source>
        <strain evidence="1">AVDCRST_MAG02</strain>
    </source>
</reference>
<gene>
    <name evidence="1" type="ORF">AVDCRST_MAG02-909</name>
</gene>
<dbReference type="AlphaFoldDB" id="A0A6J4QRJ6"/>
<protein>
    <submittedName>
        <fullName evidence="1">Uncharacterized protein</fullName>
    </submittedName>
</protein>
<organism evidence="1">
    <name type="scientific">uncultured Rubrobacteraceae bacterium</name>
    <dbReference type="NCBI Taxonomy" id="349277"/>
    <lineage>
        <taxon>Bacteria</taxon>
        <taxon>Bacillati</taxon>
        <taxon>Actinomycetota</taxon>
        <taxon>Rubrobacteria</taxon>
        <taxon>Rubrobacterales</taxon>
        <taxon>Rubrobacteraceae</taxon>
        <taxon>environmental samples</taxon>
    </lineage>
</organism>
<accession>A0A6J4QRJ6</accession>
<feature type="non-terminal residue" evidence="1">
    <location>
        <position position="1"/>
    </location>
</feature>
<evidence type="ECO:0000313" key="1">
    <source>
        <dbReference type="EMBL" id="CAA9452449.1"/>
    </source>
</evidence>
<feature type="non-terminal residue" evidence="1">
    <location>
        <position position="33"/>
    </location>
</feature>